<organism evidence="2 3">
    <name type="scientific">Legionella pneumophila</name>
    <dbReference type="NCBI Taxonomy" id="446"/>
    <lineage>
        <taxon>Bacteria</taxon>
        <taxon>Pseudomonadati</taxon>
        <taxon>Pseudomonadota</taxon>
        <taxon>Gammaproteobacteria</taxon>
        <taxon>Legionellales</taxon>
        <taxon>Legionellaceae</taxon>
        <taxon>Legionella</taxon>
    </lineage>
</organism>
<keyword evidence="1" id="KW-0175">Coiled coil</keyword>
<comment type="caution">
    <text evidence="2">The sequence shown here is derived from an EMBL/GenBank/DDBJ whole genome shotgun (WGS) entry which is preliminary data.</text>
</comment>
<name>A0A2S6EWB6_LEGPN</name>
<reference evidence="2 3" key="1">
    <citation type="submission" date="2018-02" db="EMBL/GenBank/DDBJ databases">
        <title>Draft genome sequences of four Legionella pneumophila clinical strains isolated in Ontario.</title>
        <authorList>
            <person name="Fortuna A."/>
            <person name="Ramnarine R."/>
            <person name="Li A."/>
            <person name="Frantz C."/>
            <person name="Mallo G."/>
        </authorList>
    </citation>
    <scope>NUCLEOTIDE SEQUENCE [LARGE SCALE GENOMIC DNA]</scope>
    <source>
        <strain evidence="2 3">LG61</strain>
    </source>
</reference>
<evidence type="ECO:0000313" key="3">
    <source>
        <dbReference type="Proteomes" id="UP000239239"/>
    </source>
</evidence>
<accession>A0A2S6EWB6</accession>
<gene>
    <name evidence="2" type="ORF">C3928_12965</name>
</gene>
<evidence type="ECO:0000256" key="1">
    <source>
        <dbReference type="SAM" id="Coils"/>
    </source>
</evidence>
<feature type="coiled-coil region" evidence="1">
    <location>
        <begin position="126"/>
        <end position="153"/>
    </location>
</feature>
<dbReference type="EMBL" id="PQWY01000017">
    <property type="protein sequence ID" value="PPK29478.1"/>
    <property type="molecule type" value="Genomic_DNA"/>
</dbReference>
<dbReference type="AlphaFoldDB" id="A0A2S6EWB6"/>
<evidence type="ECO:0000313" key="2">
    <source>
        <dbReference type="EMBL" id="PPK29478.1"/>
    </source>
</evidence>
<sequence>MPILIQKGKNMSKFPHKNPETLRLYFQGKNLEQLIEINRSYGPHFENLENTIDRLTQEISTQKGKLSGLLKANEELSQSYDKIVVEQERFESNRSSIMSDSCTGAERYLALSALGMSPLDCYHSNSRSLQNEIDTTNKKLKELNSHLALWKNQRSKAVSELKILNPIIDEKRRELEVAPQFTLSSN</sequence>
<dbReference type="RefSeq" id="WP_072402306.1">
    <property type="nucleotide sequence ID" value="NZ_LEAS01000020.1"/>
</dbReference>
<dbReference type="OrthoDB" id="5650543at2"/>
<proteinExistence type="predicted"/>
<protein>
    <submittedName>
        <fullName evidence="2">Uncharacterized protein</fullName>
    </submittedName>
</protein>
<dbReference type="Proteomes" id="UP000239239">
    <property type="component" value="Unassembled WGS sequence"/>
</dbReference>